<dbReference type="PRINTS" id="PR01217">
    <property type="entry name" value="PRICHEXTENSN"/>
</dbReference>
<dbReference type="Gene3D" id="3.40.50.300">
    <property type="entry name" value="P-loop containing nucleotide triphosphate hydrolases"/>
    <property type="match status" value="1"/>
</dbReference>
<dbReference type="EMBL" id="LR134406">
    <property type="protein sequence ID" value="VEH71608.1"/>
    <property type="molecule type" value="Genomic_DNA"/>
</dbReference>
<feature type="compositionally biased region" description="Basic and acidic residues" evidence="1">
    <location>
        <begin position="109"/>
        <end position="118"/>
    </location>
</feature>
<gene>
    <name evidence="3" type="ORF">J5A53_00825</name>
    <name evidence="4" type="ORF">NCTC12967_02934</name>
</gene>
<dbReference type="GeneID" id="64408554"/>
<dbReference type="GO" id="GO:0009898">
    <property type="term" value="C:cytoplasmic side of plasma membrane"/>
    <property type="evidence" value="ECO:0007669"/>
    <property type="project" value="TreeGrafter"/>
</dbReference>
<feature type="region of interest" description="Disordered" evidence="1">
    <location>
        <begin position="72"/>
        <end position="281"/>
    </location>
</feature>
<dbReference type="SUPFAM" id="SSF52540">
    <property type="entry name" value="P-loop containing nucleoside triphosphate hydrolases"/>
    <property type="match status" value="1"/>
</dbReference>
<dbReference type="EMBL" id="CP072385">
    <property type="protein sequence ID" value="QUC11283.1"/>
    <property type="molecule type" value="Genomic_DNA"/>
</dbReference>
<evidence type="ECO:0000259" key="2">
    <source>
        <dbReference type="Pfam" id="PF01656"/>
    </source>
</evidence>
<dbReference type="PANTHER" id="PTHR43384:SF14">
    <property type="entry name" value="ESX-1 SECRETION-ASSOCIATED PROTEIN ESPI"/>
    <property type="match status" value="1"/>
</dbReference>
<dbReference type="InterPro" id="IPR002586">
    <property type="entry name" value="CobQ/CobB/MinD/ParA_Nub-bd_dom"/>
</dbReference>
<name>A0A448N2H3_9ACTN</name>
<feature type="compositionally biased region" description="Pro residues" evidence="1">
    <location>
        <begin position="261"/>
        <end position="271"/>
    </location>
</feature>
<evidence type="ECO:0000313" key="5">
    <source>
        <dbReference type="Proteomes" id="UP000273044"/>
    </source>
</evidence>
<feature type="compositionally biased region" description="Low complexity" evidence="1">
    <location>
        <begin position="72"/>
        <end position="82"/>
    </location>
</feature>
<reference evidence="4 5" key="1">
    <citation type="submission" date="2018-12" db="EMBL/GenBank/DDBJ databases">
        <authorList>
            <consortium name="Pathogen Informatics"/>
        </authorList>
    </citation>
    <scope>NUCLEOTIDE SEQUENCE [LARGE SCALE GENOMIC DNA]</scope>
    <source>
        <strain evidence="4 5">NCTC12967</strain>
    </source>
</reference>
<dbReference type="GO" id="GO:0005829">
    <property type="term" value="C:cytosol"/>
    <property type="evidence" value="ECO:0007669"/>
    <property type="project" value="TreeGrafter"/>
</dbReference>
<dbReference type="AlphaFoldDB" id="A0A448N2H3"/>
<dbReference type="InterPro" id="IPR050625">
    <property type="entry name" value="ParA/MinD_ATPase"/>
</dbReference>
<keyword evidence="5" id="KW-1185">Reference proteome</keyword>
<dbReference type="PANTHER" id="PTHR43384">
    <property type="entry name" value="SEPTUM SITE-DETERMINING PROTEIN MIND HOMOLOG, CHLOROPLASTIC-RELATED"/>
    <property type="match status" value="1"/>
</dbReference>
<organism evidence="4 5">
    <name type="scientific">Arachnia propionica</name>
    <dbReference type="NCBI Taxonomy" id="1750"/>
    <lineage>
        <taxon>Bacteria</taxon>
        <taxon>Bacillati</taxon>
        <taxon>Actinomycetota</taxon>
        <taxon>Actinomycetes</taxon>
        <taxon>Propionibacteriales</taxon>
        <taxon>Propionibacteriaceae</taxon>
        <taxon>Arachnia</taxon>
    </lineage>
</organism>
<feature type="compositionally biased region" description="Pro residues" evidence="1">
    <location>
        <begin position="161"/>
        <end position="182"/>
    </location>
</feature>
<dbReference type="GO" id="GO:0051782">
    <property type="term" value="P:negative regulation of cell division"/>
    <property type="evidence" value="ECO:0007669"/>
    <property type="project" value="TreeGrafter"/>
</dbReference>
<evidence type="ECO:0000313" key="4">
    <source>
        <dbReference type="EMBL" id="VEH71608.1"/>
    </source>
</evidence>
<evidence type="ECO:0000256" key="1">
    <source>
        <dbReference type="SAM" id="MobiDB-lite"/>
    </source>
</evidence>
<dbReference type="Pfam" id="PF01656">
    <property type="entry name" value="CbiA"/>
    <property type="match status" value="1"/>
</dbReference>
<evidence type="ECO:0000313" key="3">
    <source>
        <dbReference type="EMBL" id="QUC11283.1"/>
    </source>
</evidence>
<protein>
    <submittedName>
        <fullName evidence="4">Septum formation inhibitor-activating ATPase</fullName>
    </submittedName>
</protein>
<dbReference type="GO" id="GO:0005524">
    <property type="term" value="F:ATP binding"/>
    <property type="evidence" value="ECO:0007669"/>
    <property type="project" value="TreeGrafter"/>
</dbReference>
<proteinExistence type="predicted"/>
<feature type="compositionally biased region" description="Pro residues" evidence="1">
    <location>
        <begin position="228"/>
        <end position="238"/>
    </location>
</feature>
<sequence>MKSPYWDVTITGRSDATVNGVSVEMVVPTNVYSSVFQHLATAARQAGRPVLARGVDETRGGRVSWFTVDADGQAAAAQPPEAMSTNSQAASPSRAALPTPRRAPVAHSTHPEPQHEAPEPSTESSPARALARPESQMPGPSVPASPARARMPEPQESTISPVPPDAPPPPEPPRQPAPPGRPEPPRQLEAQKTLPPAISPTMPPRQAPPPPKAPQRPNSSQRPDAPPRKGPPQPPPRPKPQEFSPPTASPDVPFRSISMNVPPPQAPPSQETPPSSLLVRPPKAVPQGGFRGAMYRLTSGRVNFGPSQTQIRLAERDSRISRSLERPYSTVFLSFKGGIGKTSTAVGVGLALAQARGVPPIAIDADPDSGDLAERLLGEEEMLRVRPRSITDLVRDIPNVRTWTDLSGYITQVDRLHVVAGEQDPAVSDSLTAEGYKRVHDLVQNFFSVILTDCGTGVTHNAMSGILSKADSVVIATGYAFSGVKRAVSTIDWLSQHGYEKLAQEAIVVLTDKDNVSIRVQKDMVRTHLATHSRQVFVVPNDQAVADGDRINLERVQPRTREAWAEVAAALIDGYQ</sequence>
<dbReference type="RefSeq" id="WP_197720274.1">
    <property type="nucleotide sequence ID" value="NZ_CAUVFS010000025.1"/>
</dbReference>
<dbReference type="InterPro" id="IPR027417">
    <property type="entry name" value="P-loop_NTPase"/>
</dbReference>
<accession>A0A448N2H3</accession>
<dbReference type="Proteomes" id="UP000273044">
    <property type="component" value="Chromosome"/>
</dbReference>
<dbReference type="GO" id="GO:0016887">
    <property type="term" value="F:ATP hydrolysis activity"/>
    <property type="evidence" value="ECO:0007669"/>
    <property type="project" value="TreeGrafter"/>
</dbReference>
<feature type="domain" description="CobQ/CobB/MinD/ParA nucleotide binding" evidence="2">
    <location>
        <begin position="331"/>
        <end position="547"/>
    </location>
</feature>
<dbReference type="Proteomes" id="UP000677180">
    <property type="component" value="Chromosome"/>
</dbReference>
<reference evidence="3" key="2">
    <citation type="submission" date="2021-03" db="EMBL/GenBank/DDBJ databases">
        <title>Human Oral Microbial Genomes.</title>
        <authorList>
            <person name="Johnston C.D."/>
            <person name="Chen T."/>
            <person name="Dewhirst F.E."/>
        </authorList>
    </citation>
    <scope>NUCLEOTIDE SEQUENCE</scope>
    <source>
        <strain evidence="3">F0714</strain>
    </source>
</reference>
<feature type="compositionally biased region" description="Pro residues" evidence="1">
    <location>
        <begin position="197"/>
        <end position="214"/>
    </location>
</feature>